<gene>
    <name evidence="2" type="ORF">DPMN_004152</name>
</gene>
<proteinExistence type="predicted"/>
<dbReference type="Proteomes" id="UP000828390">
    <property type="component" value="Unassembled WGS sequence"/>
</dbReference>
<protein>
    <submittedName>
        <fullName evidence="2">Uncharacterized protein</fullName>
    </submittedName>
</protein>
<dbReference type="AlphaFoldDB" id="A0A9D4MS54"/>
<evidence type="ECO:0000256" key="1">
    <source>
        <dbReference type="SAM" id="MobiDB-lite"/>
    </source>
</evidence>
<reference evidence="2" key="1">
    <citation type="journal article" date="2019" name="bioRxiv">
        <title>The Genome of the Zebra Mussel, Dreissena polymorpha: A Resource for Invasive Species Research.</title>
        <authorList>
            <person name="McCartney M.A."/>
            <person name="Auch B."/>
            <person name="Kono T."/>
            <person name="Mallez S."/>
            <person name="Zhang Y."/>
            <person name="Obille A."/>
            <person name="Becker A."/>
            <person name="Abrahante J.E."/>
            <person name="Garbe J."/>
            <person name="Badalamenti J.P."/>
            <person name="Herman A."/>
            <person name="Mangelson H."/>
            <person name="Liachko I."/>
            <person name="Sullivan S."/>
            <person name="Sone E.D."/>
            <person name="Koren S."/>
            <person name="Silverstein K.A.T."/>
            <person name="Beckman K.B."/>
            <person name="Gohl D.M."/>
        </authorList>
    </citation>
    <scope>NUCLEOTIDE SEQUENCE</scope>
    <source>
        <strain evidence="2">Duluth1</strain>
        <tissue evidence="2">Whole animal</tissue>
    </source>
</reference>
<sequence>MQTAGPLFDGFRSVSFSSQSSSDLSGTESENLSSSLSGRNRSVTFSPKVEIVSSDPSTQAEIPELTLRASFSSRSLDHLLEGDHVFGNYRAILAGYPGWCPIETDYTVSVLVQLNFMGVILSFFDFKITFTSYCKGTGHDIFV</sequence>
<accession>A0A9D4MS54</accession>
<keyword evidence="3" id="KW-1185">Reference proteome</keyword>
<evidence type="ECO:0000313" key="3">
    <source>
        <dbReference type="Proteomes" id="UP000828390"/>
    </source>
</evidence>
<name>A0A9D4MS54_DREPO</name>
<organism evidence="2 3">
    <name type="scientific">Dreissena polymorpha</name>
    <name type="common">Zebra mussel</name>
    <name type="synonym">Mytilus polymorpha</name>
    <dbReference type="NCBI Taxonomy" id="45954"/>
    <lineage>
        <taxon>Eukaryota</taxon>
        <taxon>Metazoa</taxon>
        <taxon>Spiralia</taxon>
        <taxon>Lophotrochozoa</taxon>
        <taxon>Mollusca</taxon>
        <taxon>Bivalvia</taxon>
        <taxon>Autobranchia</taxon>
        <taxon>Heteroconchia</taxon>
        <taxon>Euheterodonta</taxon>
        <taxon>Imparidentia</taxon>
        <taxon>Neoheterodontei</taxon>
        <taxon>Myida</taxon>
        <taxon>Dreissenoidea</taxon>
        <taxon>Dreissenidae</taxon>
        <taxon>Dreissena</taxon>
    </lineage>
</organism>
<evidence type="ECO:0000313" key="2">
    <source>
        <dbReference type="EMBL" id="KAH3880242.1"/>
    </source>
</evidence>
<comment type="caution">
    <text evidence="2">The sequence shown here is derived from an EMBL/GenBank/DDBJ whole genome shotgun (WGS) entry which is preliminary data.</text>
</comment>
<reference evidence="2" key="2">
    <citation type="submission" date="2020-11" db="EMBL/GenBank/DDBJ databases">
        <authorList>
            <person name="McCartney M.A."/>
            <person name="Auch B."/>
            <person name="Kono T."/>
            <person name="Mallez S."/>
            <person name="Becker A."/>
            <person name="Gohl D.M."/>
            <person name="Silverstein K.A.T."/>
            <person name="Koren S."/>
            <person name="Bechman K.B."/>
            <person name="Herman A."/>
            <person name="Abrahante J.E."/>
            <person name="Garbe J."/>
        </authorList>
    </citation>
    <scope>NUCLEOTIDE SEQUENCE</scope>
    <source>
        <strain evidence="2">Duluth1</strain>
        <tissue evidence="2">Whole animal</tissue>
    </source>
</reference>
<feature type="region of interest" description="Disordered" evidence="1">
    <location>
        <begin position="14"/>
        <end position="40"/>
    </location>
</feature>
<dbReference type="EMBL" id="JAIWYP010000001">
    <property type="protein sequence ID" value="KAH3880242.1"/>
    <property type="molecule type" value="Genomic_DNA"/>
</dbReference>